<name>A0A6I2GLU7_9LACT</name>
<evidence type="ECO:0000313" key="1">
    <source>
        <dbReference type="EMBL" id="MRI86219.1"/>
    </source>
</evidence>
<evidence type="ECO:0000313" key="2">
    <source>
        <dbReference type="Proteomes" id="UP000430975"/>
    </source>
</evidence>
<accession>A0A6I2GLU7</accession>
<dbReference type="Proteomes" id="UP000430975">
    <property type="component" value="Unassembled WGS sequence"/>
</dbReference>
<comment type="caution">
    <text evidence="1">The sequence shown here is derived from an EMBL/GenBank/DDBJ whole genome shotgun (WGS) entry which is preliminary data.</text>
</comment>
<evidence type="ECO:0008006" key="3">
    <source>
        <dbReference type="Google" id="ProtNLM"/>
    </source>
</evidence>
<dbReference type="SUPFAM" id="SSF160527">
    <property type="entry name" value="V-type ATPase subunit E-like"/>
    <property type="match status" value="1"/>
</dbReference>
<protein>
    <recommendedName>
        <fullName evidence="3">ATPase</fullName>
    </recommendedName>
</protein>
<organism evidence="1 2">
    <name type="scientific">Fundicoccus ignavus</name>
    <dbReference type="NCBI Taxonomy" id="2664442"/>
    <lineage>
        <taxon>Bacteria</taxon>
        <taxon>Bacillati</taxon>
        <taxon>Bacillota</taxon>
        <taxon>Bacilli</taxon>
        <taxon>Lactobacillales</taxon>
        <taxon>Aerococcaceae</taxon>
        <taxon>Fundicoccus</taxon>
    </lineage>
</organism>
<proteinExistence type="predicted"/>
<keyword evidence="2" id="KW-1185">Reference proteome</keyword>
<dbReference type="RefSeq" id="WP_153863925.1">
    <property type="nucleotide sequence ID" value="NZ_WJQS01000010.1"/>
</dbReference>
<reference evidence="1 2" key="1">
    <citation type="submission" date="2019-11" db="EMBL/GenBank/DDBJ databases">
        <title>Characterisation of Fundicoccus ignavus gen. nov. sp. nov., a novel genus of the family Aerococcaceae isolated from bulk tank milk.</title>
        <authorList>
            <person name="Siebert A."/>
            <person name="Huptas C."/>
            <person name="Wenning M."/>
            <person name="Scherer S."/>
            <person name="Doll E.V."/>
        </authorList>
    </citation>
    <scope>NUCLEOTIDE SEQUENCE [LARGE SCALE GENOMIC DNA]</scope>
    <source>
        <strain evidence="1 2">WS4759</strain>
    </source>
</reference>
<dbReference type="AlphaFoldDB" id="A0A6I2GLU7"/>
<gene>
    <name evidence="1" type="ORF">GIY09_10215</name>
</gene>
<sequence length="193" mass="21957">MAKINELVEQVVRKETQAYQEKVEAKRVETKQALADKQQALQADLVTEKSKVDDQLNTRYQITHQSQKIAHRDQLLREKQTLLNKVFSLAEDQLNNLSAEDFKVFVTDVLTQFKGQGDLMVKLGEHSQGLLDQGWLDSVAIEGINVQLSEELVPQNGGFILEKSGIQYNFLSDTLIQDAKQRLTVEISKLFNQ</sequence>
<dbReference type="EMBL" id="WJQS01000010">
    <property type="protein sequence ID" value="MRI86219.1"/>
    <property type="molecule type" value="Genomic_DNA"/>
</dbReference>